<sequence length="352" mass="39005">MQIPDRPGYILWDITYHCPLRCTHCYSESGRRPARQLSLDDNLRVADAIISLAPDSVGLGGGEALVVPGIFEIVERITSAGIEVYLYTGGWPLRERAMEEILRLRPQVHMSVDGATAEVHDLIRGRAGSYDRAMKALRLLDDAAGTARSRGEPALKFGIDSTVLRSSYDQMELFCTDVAPRFPELGFLYLSAVVPSGLANRQSFVDRELLTDEQAARLASPELTERLKALAPPGLELAVSDNWGTSMRPDRIAAGNFFAAMAVEPDGAVRAMCIYEGVVGNILDDDPLLLWKRAVARWHDPYVVETLGPVRTMREWAEAARRIDRRFGTAEDLARIDRRPEFAAALPLRGRS</sequence>
<keyword evidence="2" id="KW-0479">Metal-binding</keyword>
<evidence type="ECO:0000313" key="7">
    <source>
        <dbReference type="EMBL" id="QEV63847.1"/>
    </source>
</evidence>
<dbReference type="GO" id="GO:0046872">
    <property type="term" value="F:metal ion binding"/>
    <property type="evidence" value="ECO:0007669"/>
    <property type="project" value="UniProtKB-KW"/>
</dbReference>
<name>A0A5P2XFQ7_STRST</name>
<dbReference type="InterPro" id="IPR050377">
    <property type="entry name" value="Radical_SAM_PqqE_MftC-like"/>
</dbReference>
<gene>
    <name evidence="7" type="ORF">CP982_38380</name>
    <name evidence="6" type="ORF">FHS40_001080</name>
</gene>
<dbReference type="Proteomes" id="UP000326505">
    <property type="component" value="Chromosome"/>
</dbReference>
<reference evidence="7 8" key="1">
    <citation type="submission" date="2017-09" db="EMBL/GenBank/DDBJ databases">
        <authorList>
            <person name="Lee N."/>
            <person name="Cho B.-K."/>
        </authorList>
    </citation>
    <scope>NUCLEOTIDE SEQUENCE [LARGE SCALE GENOMIC DNA]</scope>
    <source>
        <strain evidence="7 8">ATCC 27465</strain>
    </source>
</reference>
<dbReference type="OrthoDB" id="9782387at2"/>
<dbReference type="Proteomes" id="UP000549009">
    <property type="component" value="Unassembled WGS sequence"/>
</dbReference>
<evidence type="ECO:0000256" key="4">
    <source>
        <dbReference type="ARBA" id="ARBA00023014"/>
    </source>
</evidence>
<protein>
    <submittedName>
        <fullName evidence="7">Radical SAM protein</fullName>
    </submittedName>
</protein>
<dbReference type="PANTHER" id="PTHR11228">
    <property type="entry name" value="RADICAL SAM DOMAIN PROTEIN"/>
    <property type="match status" value="1"/>
</dbReference>
<keyword evidence="3" id="KW-0408">Iron</keyword>
<feature type="domain" description="Radical SAM core" evidence="5">
    <location>
        <begin position="4"/>
        <end position="233"/>
    </location>
</feature>
<keyword evidence="9" id="KW-1185">Reference proteome</keyword>
<evidence type="ECO:0000313" key="9">
    <source>
        <dbReference type="Proteomes" id="UP000549009"/>
    </source>
</evidence>
<evidence type="ECO:0000256" key="1">
    <source>
        <dbReference type="ARBA" id="ARBA00022691"/>
    </source>
</evidence>
<dbReference type="EMBL" id="JACHJD010000002">
    <property type="protein sequence ID" value="MBB5102027.1"/>
    <property type="molecule type" value="Genomic_DNA"/>
</dbReference>
<evidence type="ECO:0000259" key="5">
    <source>
        <dbReference type="PROSITE" id="PS51918"/>
    </source>
</evidence>
<dbReference type="CDD" id="cd01335">
    <property type="entry name" value="Radical_SAM"/>
    <property type="match status" value="1"/>
</dbReference>
<evidence type="ECO:0000313" key="6">
    <source>
        <dbReference type="EMBL" id="MBB5102027.1"/>
    </source>
</evidence>
<accession>A0A5P2XFQ7</accession>
<evidence type="ECO:0000256" key="3">
    <source>
        <dbReference type="ARBA" id="ARBA00023004"/>
    </source>
</evidence>
<evidence type="ECO:0000313" key="8">
    <source>
        <dbReference type="Proteomes" id="UP000326505"/>
    </source>
</evidence>
<keyword evidence="1" id="KW-0949">S-adenosyl-L-methionine</keyword>
<dbReference type="InterPro" id="IPR007197">
    <property type="entry name" value="rSAM"/>
</dbReference>
<dbReference type="AlphaFoldDB" id="A0A5P2XFQ7"/>
<dbReference type="KEGG" id="sspb:CP982_38380"/>
<dbReference type="InterPro" id="IPR013785">
    <property type="entry name" value="Aldolase_TIM"/>
</dbReference>
<organism evidence="7 8">
    <name type="scientific">Streptomyces spectabilis</name>
    <dbReference type="NCBI Taxonomy" id="68270"/>
    <lineage>
        <taxon>Bacteria</taxon>
        <taxon>Bacillati</taxon>
        <taxon>Actinomycetota</taxon>
        <taxon>Actinomycetes</taxon>
        <taxon>Kitasatosporales</taxon>
        <taxon>Streptomycetaceae</taxon>
        <taxon>Streptomyces</taxon>
    </lineage>
</organism>
<dbReference type="SUPFAM" id="SSF102114">
    <property type="entry name" value="Radical SAM enzymes"/>
    <property type="match status" value="1"/>
</dbReference>
<reference evidence="6 9" key="2">
    <citation type="submission" date="2020-08" db="EMBL/GenBank/DDBJ databases">
        <title>Genomic Encyclopedia of Type Strains, Phase III (KMG-III): the genomes of soil and plant-associated and newly described type strains.</title>
        <authorList>
            <person name="Whitman W."/>
        </authorList>
    </citation>
    <scope>NUCLEOTIDE SEQUENCE [LARGE SCALE GENOMIC DNA]</scope>
    <source>
        <strain evidence="6 9">CECT 3146</strain>
    </source>
</reference>
<dbReference type="GO" id="GO:0051536">
    <property type="term" value="F:iron-sulfur cluster binding"/>
    <property type="evidence" value="ECO:0007669"/>
    <property type="project" value="UniProtKB-KW"/>
</dbReference>
<dbReference type="SFLD" id="SFLDG01067">
    <property type="entry name" value="SPASM/twitch_domain_containing"/>
    <property type="match status" value="1"/>
</dbReference>
<dbReference type="EMBL" id="CP023690">
    <property type="protein sequence ID" value="QEV63847.1"/>
    <property type="molecule type" value="Genomic_DNA"/>
</dbReference>
<dbReference type="GO" id="GO:0003824">
    <property type="term" value="F:catalytic activity"/>
    <property type="evidence" value="ECO:0007669"/>
    <property type="project" value="InterPro"/>
</dbReference>
<evidence type="ECO:0000256" key="2">
    <source>
        <dbReference type="ARBA" id="ARBA00022723"/>
    </source>
</evidence>
<keyword evidence="4" id="KW-0411">Iron-sulfur</keyword>
<dbReference type="Pfam" id="PF04055">
    <property type="entry name" value="Radical_SAM"/>
    <property type="match status" value="1"/>
</dbReference>
<dbReference type="RefSeq" id="WP_150514706.1">
    <property type="nucleotide sequence ID" value="NZ_BMSQ01000012.1"/>
</dbReference>
<dbReference type="InterPro" id="IPR058240">
    <property type="entry name" value="rSAM_sf"/>
</dbReference>
<dbReference type="PANTHER" id="PTHR11228:SF7">
    <property type="entry name" value="PQQA PEPTIDE CYCLASE"/>
    <property type="match status" value="1"/>
</dbReference>
<dbReference type="SFLD" id="SFLDS00029">
    <property type="entry name" value="Radical_SAM"/>
    <property type="match status" value="1"/>
</dbReference>
<proteinExistence type="predicted"/>
<dbReference type="Gene3D" id="3.20.20.70">
    <property type="entry name" value="Aldolase class I"/>
    <property type="match status" value="1"/>
</dbReference>
<dbReference type="PROSITE" id="PS51918">
    <property type="entry name" value="RADICAL_SAM"/>
    <property type="match status" value="1"/>
</dbReference>